<comment type="function">
    <text evidence="6">Toxic component of a toxin-antitoxin (TA) system. An RNase.</text>
</comment>
<keyword evidence="5 6" id="KW-0460">Magnesium</keyword>
<evidence type="ECO:0000256" key="4">
    <source>
        <dbReference type="ARBA" id="ARBA00022801"/>
    </source>
</evidence>
<sequence>MLYLDTSALVKLVHPEAETAALVRWLDERPDLPWVASSLVEVELVRAVRAAEPADLVHIPGVLARIDMLEIDGIVRANAAAVSPASVRSLDAIHLATALEMAADLTAVVAYDKRLGEAAEAAGLTWEAPH</sequence>
<evidence type="ECO:0000259" key="7">
    <source>
        <dbReference type="Pfam" id="PF01850"/>
    </source>
</evidence>
<protein>
    <recommendedName>
        <fullName evidence="6">Ribonuclease VapC</fullName>
        <shortName evidence="6">RNase VapC</shortName>
        <ecNumber evidence="6">3.1.-.-</ecNumber>
    </recommendedName>
    <alternativeName>
        <fullName evidence="6">Toxin VapC</fullName>
    </alternativeName>
</protein>
<evidence type="ECO:0000313" key="9">
    <source>
        <dbReference type="Proteomes" id="UP000321424"/>
    </source>
</evidence>
<feature type="domain" description="PIN" evidence="7">
    <location>
        <begin position="3"/>
        <end position="119"/>
    </location>
</feature>
<dbReference type="GO" id="GO:0016787">
    <property type="term" value="F:hydrolase activity"/>
    <property type="evidence" value="ECO:0007669"/>
    <property type="project" value="UniProtKB-KW"/>
</dbReference>
<comment type="similarity">
    <text evidence="6">Belongs to the PINc/VapC protein family.</text>
</comment>
<dbReference type="GO" id="GO:0090729">
    <property type="term" value="F:toxin activity"/>
    <property type="evidence" value="ECO:0007669"/>
    <property type="project" value="UniProtKB-KW"/>
</dbReference>
<keyword evidence="3 6" id="KW-0479">Metal-binding</keyword>
<gene>
    <name evidence="8" type="primary">vapC35</name>
    <name evidence="6" type="synonym">vapC</name>
    <name evidence="8" type="ORF">NN4_30850</name>
</gene>
<evidence type="ECO:0000256" key="2">
    <source>
        <dbReference type="ARBA" id="ARBA00022722"/>
    </source>
</evidence>
<dbReference type="AlphaFoldDB" id="A0A511MFC8"/>
<dbReference type="GO" id="GO:0004540">
    <property type="term" value="F:RNA nuclease activity"/>
    <property type="evidence" value="ECO:0007669"/>
    <property type="project" value="InterPro"/>
</dbReference>
<feature type="binding site" evidence="6">
    <location>
        <position position="5"/>
    </location>
    <ligand>
        <name>Mg(2+)</name>
        <dbReference type="ChEBI" id="CHEBI:18420"/>
    </ligand>
</feature>
<keyword evidence="2 6" id="KW-0540">Nuclease</keyword>
<comment type="caution">
    <text evidence="8">The sequence shown here is derived from an EMBL/GenBank/DDBJ whole genome shotgun (WGS) entry which is preliminary data.</text>
</comment>
<dbReference type="SUPFAM" id="SSF88723">
    <property type="entry name" value="PIN domain-like"/>
    <property type="match status" value="1"/>
</dbReference>
<keyword evidence="6" id="KW-0800">Toxin</keyword>
<dbReference type="EMBL" id="BJXA01000016">
    <property type="protein sequence ID" value="GEM38566.1"/>
    <property type="molecule type" value="Genomic_DNA"/>
</dbReference>
<dbReference type="HAMAP" id="MF_00265">
    <property type="entry name" value="VapC_Nob1"/>
    <property type="match status" value="1"/>
</dbReference>
<evidence type="ECO:0000256" key="1">
    <source>
        <dbReference type="ARBA" id="ARBA00022649"/>
    </source>
</evidence>
<proteinExistence type="inferred from homology"/>
<reference evidence="8 9" key="1">
    <citation type="submission" date="2019-07" db="EMBL/GenBank/DDBJ databases">
        <title>Whole genome shotgun sequence of Nocardia ninae NBRC 108245.</title>
        <authorList>
            <person name="Hosoyama A."/>
            <person name="Uohara A."/>
            <person name="Ohji S."/>
            <person name="Ichikawa N."/>
        </authorList>
    </citation>
    <scope>NUCLEOTIDE SEQUENCE [LARGE SCALE GENOMIC DNA]</scope>
    <source>
        <strain evidence="8 9">NBRC 108245</strain>
    </source>
</reference>
<dbReference type="CDD" id="cd09874">
    <property type="entry name" value="PIN_MT3492-like"/>
    <property type="match status" value="1"/>
</dbReference>
<evidence type="ECO:0000256" key="3">
    <source>
        <dbReference type="ARBA" id="ARBA00022723"/>
    </source>
</evidence>
<dbReference type="Proteomes" id="UP000321424">
    <property type="component" value="Unassembled WGS sequence"/>
</dbReference>
<dbReference type="InterPro" id="IPR022907">
    <property type="entry name" value="VapC_family"/>
</dbReference>
<dbReference type="OrthoDB" id="4750219at2"/>
<evidence type="ECO:0000256" key="5">
    <source>
        <dbReference type="ARBA" id="ARBA00022842"/>
    </source>
</evidence>
<dbReference type="RefSeq" id="WP_147130944.1">
    <property type="nucleotide sequence ID" value="NZ_BJXA01000016.1"/>
</dbReference>
<dbReference type="InterPro" id="IPR029060">
    <property type="entry name" value="PIN-like_dom_sf"/>
</dbReference>
<evidence type="ECO:0000256" key="6">
    <source>
        <dbReference type="HAMAP-Rule" id="MF_00265"/>
    </source>
</evidence>
<dbReference type="Gene3D" id="3.40.50.1010">
    <property type="entry name" value="5'-nuclease"/>
    <property type="match status" value="1"/>
</dbReference>
<keyword evidence="9" id="KW-1185">Reference proteome</keyword>
<feature type="binding site" evidence="6">
    <location>
        <position position="91"/>
    </location>
    <ligand>
        <name>Mg(2+)</name>
        <dbReference type="ChEBI" id="CHEBI:18420"/>
    </ligand>
</feature>
<organism evidence="8 9">
    <name type="scientific">Nocardia ninae NBRC 108245</name>
    <dbReference type="NCBI Taxonomy" id="1210091"/>
    <lineage>
        <taxon>Bacteria</taxon>
        <taxon>Bacillati</taxon>
        <taxon>Actinomycetota</taxon>
        <taxon>Actinomycetes</taxon>
        <taxon>Mycobacteriales</taxon>
        <taxon>Nocardiaceae</taxon>
        <taxon>Nocardia</taxon>
    </lineage>
</organism>
<comment type="cofactor">
    <cofactor evidence="6">
        <name>Mg(2+)</name>
        <dbReference type="ChEBI" id="CHEBI:18420"/>
    </cofactor>
</comment>
<dbReference type="Pfam" id="PF01850">
    <property type="entry name" value="PIN"/>
    <property type="match status" value="1"/>
</dbReference>
<keyword evidence="4 6" id="KW-0378">Hydrolase</keyword>
<evidence type="ECO:0000313" key="8">
    <source>
        <dbReference type="EMBL" id="GEM38566.1"/>
    </source>
</evidence>
<dbReference type="GO" id="GO:0000287">
    <property type="term" value="F:magnesium ion binding"/>
    <property type="evidence" value="ECO:0007669"/>
    <property type="project" value="UniProtKB-UniRule"/>
</dbReference>
<dbReference type="InterPro" id="IPR002716">
    <property type="entry name" value="PIN_dom"/>
</dbReference>
<dbReference type="EC" id="3.1.-.-" evidence="6"/>
<name>A0A511MFC8_9NOCA</name>
<accession>A0A511MFC8</accession>
<keyword evidence="1 6" id="KW-1277">Toxin-antitoxin system</keyword>